<dbReference type="InterPro" id="IPR037923">
    <property type="entry name" value="HTH-like"/>
</dbReference>
<sequence length="272" mass="30197">MTHQPALSTGQPLDLQLLSPPTFWRCEPSWSWVSRPLPNYLLWCVLDGIGRLELDNRATDLGPGTCAVFAPGDAPTANHDPRRRLLVFGMHFTVGELRSEEDPADVVPEERWSGVRDRVLLGALARSSDAAFRRGDRLGERQAELCLEQLLCLIWEAAHGTPASVTDTVIEEVAQLIRQDPGRDWSVKEMAARASLSRAQFTRRFVAQNGMAPAQYLIKARIDRAHQLLTETGMTVTQVAAALGYADAPYFSRQYKQRTGHSPSTAKPRPAN</sequence>
<dbReference type="Proteomes" id="UP000515563">
    <property type="component" value="Chromosome"/>
</dbReference>
<evidence type="ECO:0000313" key="7">
    <source>
        <dbReference type="EMBL" id="QNE18818.1"/>
    </source>
</evidence>
<dbReference type="InterPro" id="IPR018062">
    <property type="entry name" value="HTH_AraC-typ_CS"/>
</dbReference>
<keyword evidence="4" id="KW-0010">Activator</keyword>
<evidence type="ECO:0000256" key="4">
    <source>
        <dbReference type="ARBA" id="ARBA00023159"/>
    </source>
</evidence>
<dbReference type="InterPro" id="IPR009057">
    <property type="entry name" value="Homeodomain-like_sf"/>
</dbReference>
<dbReference type="RefSeq" id="WP_185448117.1">
    <property type="nucleotide sequence ID" value="NZ_CP043661.1"/>
</dbReference>
<gene>
    <name evidence="7" type="ORF">F1D05_14030</name>
</gene>
<dbReference type="PROSITE" id="PS00041">
    <property type="entry name" value="HTH_ARAC_FAMILY_1"/>
    <property type="match status" value="1"/>
</dbReference>
<dbReference type="AlphaFoldDB" id="A0A7G6WXV3"/>
<dbReference type="GO" id="GO:0003700">
    <property type="term" value="F:DNA-binding transcription factor activity"/>
    <property type="evidence" value="ECO:0007669"/>
    <property type="project" value="InterPro"/>
</dbReference>
<evidence type="ECO:0000256" key="3">
    <source>
        <dbReference type="ARBA" id="ARBA00023125"/>
    </source>
</evidence>
<evidence type="ECO:0000256" key="1">
    <source>
        <dbReference type="ARBA" id="ARBA00022490"/>
    </source>
</evidence>
<accession>A0A7G6WXV3</accession>
<dbReference type="Pfam" id="PF12833">
    <property type="entry name" value="HTH_18"/>
    <property type="match status" value="1"/>
</dbReference>
<dbReference type="InterPro" id="IPR050204">
    <property type="entry name" value="AraC_XylS_family_regulators"/>
</dbReference>
<reference evidence="7 8" key="2">
    <citation type="journal article" date="2020" name="Microbiol. Resour. Announc.">
        <title>Antarctic desert soil bacteria exhibit high novel natural product potential, evaluated through long-read genome sequencing and comparative genomics.</title>
        <authorList>
            <person name="Benaud N."/>
            <person name="Edwards R.J."/>
            <person name="Amos T.G."/>
            <person name="D'Agostino P.M."/>
            <person name="Gutierrez-Chavez C."/>
            <person name="Montgomery K."/>
            <person name="Nicetic I."/>
            <person name="Ferrari B.C."/>
        </authorList>
    </citation>
    <scope>NUCLEOTIDE SEQUENCE [LARGE SCALE GENOMIC DNA]</scope>
    <source>
        <strain evidence="7 8">SPB151</strain>
    </source>
</reference>
<dbReference type="InterPro" id="IPR018060">
    <property type="entry name" value="HTH_AraC"/>
</dbReference>
<feature type="domain" description="HTH araC/xylS-type" evidence="6">
    <location>
        <begin position="171"/>
        <end position="269"/>
    </location>
</feature>
<dbReference type="PANTHER" id="PTHR46796:SF13">
    <property type="entry name" value="HTH-TYPE TRANSCRIPTIONAL ACTIVATOR RHAS"/>
    <property type="match status" value="1"/>
</dbReference>
<reference evidence="8" key="1">
    <citation type="submission" date="2019-09" db="EMBL/GenBank/DDBJ databases">
        <title>Antimicrobial potential of Antarctic Bacteria.</title>
        <authorList>
            <person name="Benaud N."/>
            <person name="Edwards R.J."/>
            <person name="Ferrari B.C."/>
        </authorList>
    </citation>
    <scope>NUCLEOTIDE SEQUENCE [LARGE SCALE GENOMIC DNA]</scope>
    <source>
        <strain evidence="8">SPB151</strain>
    </source>
</reference>
<dbReference type="SUPFAM" id="SSF51215">
    <property type="entry name" value="Regulatory protein AraC"/>
    <property type="match status" value="1"/>
</dbReference>
<keyword evidence="2" id="KW-0805">Transcription regulation</keyword>
<keyword evidence="8" id="KW-1185">Reference proteome</keyword>
<keyword evidence="3" id="KW-0238">DNA-binding</keyword>
<evidence type="ECO:0000256" key="2">
    <source>
        <dbReference type="ARBA" id="ARBA00023015"/>
    </source>
</evidence>
<evidence type="ECO:0000256" key="5">
    <source>
        <dbReference type="ARBA" id="ARBA00023163"/>
    </source>
</evidence>
<dbReference type="GO" id="GO:0043565">
    <property type="term" value="F:sequence-specific DNA binding"/>
    <property type="evidence" value="ECO:0007669"/>
    <property type="project" value="InterPro"/>
</dbReference>
<evidence type="ECO:0000259" key="6">
    <source>
        <dbReference type="PROSITE" id="PS01124"/>
    </source>
</evidence>
<dbReference type="SMART" id="SM00342">
    <property type="entry name" value="HTH_ARAC"/>
    <property type="match status" value="1"/>
</dbReference>
<evidence type="ECO:0000313" key="8">
    <source>
        <dbReference type="Proteomes" id="UP000515563"/>
    </source>
</evidence>
<organism evidence="7 8">
    <name type="scientific">Kribbella qitaiheensis</name>
    <dbReference type="NCBI Taxonomy" id="1544730"/>
    <lineage>
        <taxon>Bacteria</taxon>
        <taxon>Bacillati</taxon>
        <taxon>Actinomycetota</taxon>
        <taxon>Actinomycetes</taxon>
        <taxon>Propionibacteriales</taxon>
        <taxon>Kribbellaceae</taxon>
        <taxon>Kribbella</taxon>
    </lineage>
</organism>
<name>A0A7G6WXV3_9ACTN</name>
<dbReference type="KEGG" id="kqi:F1D05_14030"/>
<dbReference type="EMBL" id="CP043661">
    <property type="protein sequence ID" value="QNE18818.1"/>
    <property type="molecule type" value="Genomic_DNA"/>
</dbReference>
<protein>
    <submittedName>
        <fullName evidence="7">Helix-turn-helix transcriptional regulator</fullName>
    </submittedName>
</protein>
<keyword evidence="5" id="KW-0804">Transcription</keyword>
<dbReference type="SUPFAM" id="SSF46689">
    <property type="entry name" value="Homeodomain-like"/>
    <property type="match status" value="2"/>
</dbReference>
<proteinExistence type="predicted"/>
<keyword evidence="1" id="KW-0963">Cytoplasm</keyword>
<dbReference type="PANTHER" id="PTHR46796">
    <property type="entry name" value="HTH-TYPE TRANSCRIPTIONAL ACTIVATOR RHAS-RELATED"/>
    <property type="match status" value="1"/>
</dbReference>
<dbReference type="PROSITE" id="PS01124">
    <property type="entry name" value="HTH_ARAC_FAMILY_2"/>
    <property type="match status" value="1"/>
</dbReference>
<dbReference type="Gene3D" id="1.10.10.60">
    <property type="entry name" value="Homeodomain-like"/>
    <property type="match status" value="2"/>
</dbReference>